<evidence type="ECO:0000313" key="4">
    <source>
        <dbReference type="Proteomes" id="UP000031523"/>
    </source>
</evidence>
<dbReference type="Proteomes" id="UP000031523">
    <property type="component" value="Chromosome"/>
</dbReference>
<feature type="transmembrane region" description="Helical" evidence="2">
    <location>
        <begin position="264"/>
        <end position="285"/>
    </location>
</feature>
<gene>
    <name evidence="3" type="ORF">SLNWT_7168</name>
</gene>
<organism evidence="3 4">
    <name type="scientific">Streptomyces albus (strain ATCC 21838 / DSM 41398 / FERM P-419 / JCM 4703 / NBRC 107858)</name>
    <dbReference type="NCBI Taxonomy" id="1081613"/>
    <lineage>
        <taxon>Bacteria</taxon>
        <taxon>Bacillati</taxon>
        <taxon>Actinomycetota</taxon>
        <taxon>Actinomycetes</taxon>
        <taxon>Kitasatosporales</taxon>
        <taxon>Streptomycetaceae</taxon>
        <taxon>Streptomyces</taxon>
    </lineage>
</organism>
<evidence type="ECO:0000256" key="1">
    <source>
        <dbReference type="SAM" id="MobiDB-lite"/>
    </source>
</evidence>
<proteinExistence type="predicted"/>
<dbReference type="Pfam" id="PF14023">
    <property type="entry name" value="Bestrophin-like"/>
    <property type="match status" value="1"/>
</dbReference>
<keyword evidence="2" id="KW-1133">Transmembrane helix</keyword>
<feature type="transmembrane region" description="Helical" evidence="2">
    <location>
        <begin position="224"/>
        <end position="244"/>
    </location>
</feature>
<dbReference type="AlphaFoldDB" id="A0A0B5F0E1"/>
<evidence type="ECO:0000313" key="3">
    <source>
        <dbReference type="EMBL" id="AJE87544.1"/>
    </source>
</evidence>
<feature type="transmembrane region" description="Helical" evidence="2">
    <location>
        <begin position="402"/>
        <end position="423"/>
    </location>
</feature>
<reference evidence="3 4" key="1">
    <citation type="submission" date="2015-01" db="EMBL/GenBank/DDBJ databases">
        <title>Enhanced salinomycin production by adjusting the supply of polyketide extender units in Streptomyce albus DSM 41398.</title>
        <authorList>
            <person name="Lu C."/>
        </authorList>
    </citation>
    <scope>NUCLEOTIDE SEQUENCE [LARGE SCALE GENOMIC DNA]</scope>
    <source>
        <strain evidence="4">ATCC 21838 / DSM 41398 / FERM P-419 / JCM 4703 / NBRC 107858</strain>
    </source>
</reference>
<keyword evidence="2" id="KW-0812">Transmembrane</keyword>
<keyword evidence="4" id="KW-1185">Reference proteome</keyword>
<feature type="compositionally biased region" description="Basic residues" evidence="1">
    <location>
        <begin position="56"/>
        <end position="84"/>
    </location>
</feature>
<accession>A0A0B5F0E1</accession>
<sequence>MPIRCPLRLGEPPARPCSRRAANLAVRIRPRHPHDRAPGPGLDPRHTRAPGLGRRPGGRLRLGRGGRSRGARRGHRRGGGRGRRLLRDQTHPAPADGDADTAPSATTTAASATPDPGGPAASPASLPSAASSVTDTRASAAPAARAAASRTGPARAGEAAAQASGRTPRSAGCALPAPSAGAAQQAAAPRSVTGHSHSAHHGPRGARRRRAAPPLKPGGPMSEWLVLTLAMVAACGVVLAVTILQQRRIGSDDDPTETPDVIEYMTMMIGVVYAIVLGLAIAGVWEARAEAQAHVHAEAQALHEIQERVRAYPPRVREEIRGEVEDYVSYVVTTEWDSSSTRGGLTDRGDALLAKIRHGLTDHEPASDFEAQAYQPLLDQITAADDARSARGDSAEATMPGVVWFGLIAGALVTVGMMFALQIRRTPRELILAGLFSALIAFLLFLVWDFDLPYSRDMAASTEPLRELVPRLLE</sequence>
<feature type="transmembrane region" description="Helical" evidence="2">
    <location>
        <begin position="430"/>
        <end position="448"/>
    </location>
</feature>
<feature type="compositionally biased region" description="Low complexity" evidence="1">
    <location>
        <begin position="92"/>
        <end position="188"/>
    </location>
</feature>
<dbReference type="InterPro" id="IPR025333">
    <property type="entry name" value="DUF4239"/>
</dbReference>
<dbReference type="KEGG" id="sals:SLNWT_7168"/>
<feature type="region of interest" description="Disordered" evidence="1">
    <location>
        <begin position="24"/>
        <end position="216"/>
    </location>
</feature>
<dbReference type="EMBL" id="CP010519">
    <property type="protein sequence ID" value="AJE87544.1"/>
    <property type="molecule type" value="Genomic_DNA"/>
</dbReference>
<evidence type="ECO:0000256" key="2">
    <source>
        <dbReference type="SAM" id="Phobius"/>
    </source>
</evidence>
<protein>
    <submittedName>
        <fullName evidence="3">Putative integral membrane protein</fullName>
    </submittedName>
</protein>
<feature type="compositionally biased region" description="Basic residues" evidence="1">
    <location>
        <begin position="197"/>
        <end position="211"/>
    </location>
</feature>
<name>A0A0B5F0E1_STRA4</name>
<keyword evidence="2" id="KW-0472">Membrane</keyword>